<reference evidence="1" key="1">
    <citation type="submission" date="2018-05" db="EMBL/GenBank/DDBJ databases">
        <authorList>
            <person name="Lanie J.A."/>
            <person name="Ng W.-L."/>
            <person name="Kazmierczak K.M."/>
            <person name="Andrzejewski T.M."/>
            <person name="Davidsen T.M."/>
            <person name="Wayne K.J."/>
            <person name="Tettelin H."/>
            <person name="Glass J.I."/>
            <person name="Rusch D."/>
            <person name="Podicherti R."/>
            <person name="Tsui H.-C.T."/>
            <person name="Winkler M.E."/>
        </authorList>
    </citation>
    <scope>NUCLEOTIDE SEQUENCE</scope>
</reference>
<accession>A0A383F071</accession>
<evidence type="ECO:0000313" key="1">
    <source>
        <dbReference type="EMBL" id="SVE62073.1"/>
    </source>
</evidence>
<sequence length="53" mass="6212">MLEQIDDNYSPEDAKNLGNRLINSIKHRDPSKFSRGIKKIIKEDRKESNIENI</sequence>
<gene>
    <name evidence="1" type="ORF">METZ01_LOCUS514927</name>
</gene>
<dbReference type="AlphaFoldDB" id="A0A383F071"/>
<name>A0A383F071_9ZZZZ</name>
<organism evidence="1">
    <name type="scientific">marine metagenome</name>
    <dbReference type="NCBI Taxonomy" id="408172"/>
    <lineage>
        <taxon>unclassified sequences</taxon>
        <taxon>metagenomes</taxon>
        <taxon>ecological metagenomes</taxon>
    </lineage>
</organism>
<dbReference type="EMBL" id="UINC01230093">
    <property type="protein sequence ID" value="SVE62073.1"/>
    <property type="molecule type" value="Genomic_DNA"/>
</dbReference>
<proteinExistence type="predicted"/>
<protein>
    <submittedName>
        <fullName evidence="1">Uncharacterized protein</fullName>
    </submittedName>
</protein>